<dbReference type="Proteomes" id="UP000543556">
    <property type="component" value="Unassembled WGS sequence"/>
</dbReference>
<dbReference type="InterPro" id="IPR007318">
    <property type="entry name" value="Phopholipid_MeTrfase"/>
</dbReference>
<evidence type="ECO:0000256" key="2">
    <source>
        <dbReference type="ARBA" id="ARBA00022692"/>
    </source>
</evidence>
<comment type="caution">
    <text evidence="5">The sequence shown here is derived from an EMBL/GenBank/DDBJ whole genome shotgun (WGS) entry which is preliminary data.</text>
</comment>
<dbReference type="Gene3D" id="1.20.120.1630">
    <property type="match status" value="1"/>
</dbReference>
<accession>A0A7Y7IJY3</accession>
<keyword evidence="3" id="KW-1133">Transmembrane helix</keyword>
<evidence type="ECO:0000256" key="3">
    <source>
        <dbReference type="ARBA" id="ARBA00022989"/>
    </source>
</evidence>
<dbReference type="GO" id="GO:0032259">
    <property type="term" value="P:methylation"/>
    <property type="evidence" value="ECO:0007669"/>
    <property type="project" value="UniProtKB-KW"/>
</dbReference>
<gene>
    <name evidence="5" type="ORF">G6034_18400</name>
</gene>
<proteinExistence type="predicted"/>
<evidence type="ECO:0000313" key="6">
    <source>
        <dbReference type="Proteomes" id="UP000543556"/>
    </source>
</evidence>
<keyword evidence="4" id="KW-0472">Membrane</keyword>
<dbReference type="AlphaFoldDB" id="A0A7Y7IJY3"/>
<dbReference type="GO" id="GO:0008168">
    <property type="term" value="F:methyltransferase activity"/>
    <property type="evidence" value="ECO:0007669"/>
    <property type="project" value="UniProtKB-KW"/>
</dbReference>
<name>A0A7Y7IJY3_9MICC</name>
<organism evidence="5 6">
    <name type="scientific">Arthrobacter wenxiniae</name>
    <dbReference type="NCBI Taxonomy" id="2713570"/>
    <lineage>
        <taxon>Bacteria</taxon>
        <taxon>Bacillati</taxon>
        <taxon>Actinomycetota</taxon>
        <taxon>Actinomycetes</taxon>
        <taxon>Micrococcales</taxon>
        <taxon>Micrococcaceae</taxon>
        <taxon>Arthrobacter</taxon>
    </lineage>
</organism>
<keyword evidence="5" id="KW-0808">Transferase</keyword>
<sequence>MAAAGLAQRLAPKGRKARRLRRAAAAVLAAGSGALLLTTLAAFARRGTTLDPTAPGNASVLVTSGSNRISRNPMYAGLAGLLLAHAVDRGSWQAWLPVGAFVLAMDRLQIVREEEALRGRFGAEYRRYCATTPRWLDRRSWEALRSLGSARGR</sequence>
<keyword evidence="2" id="KW-0812">Transmembrane</keyword>
<dbReference type="GO" id="GO:0012505">
    <property type="term" value="C:endomembrane system"/>
    <property type="evidence" value="ECO:0007669"/>
    <property type="project" value="UniProtKB-SubCell"/>
</dbReference>
<evidence type="ECO:0000256" key="1">
    <source>
        <dbReference type="ARBA" id="ARBA00004127"/>
    </source>
</evidence>
<keyword evidence="5" id="KW-0489">Methyltransferase</keyword>
<evidence type="ECO:0000256" key="4">
    <source>
        <dbReference type="ARBA" id="ARBA00023136"/>
    </source>
</evidence>
<dbReference type="EMBL" id="JAAMFM010000042">
    <property type="protein sequence ID" value="NVM96842.1"/>
    <property type="molecule type" value="Genomic_DNA"/>
</dbReference>
<protein>
    <submittedName>
        <fullName evidence="5">Isoprenylcysteine carboxylmethyltransferase family protein</fullName>
    </submittedName>
</protein>
<dbReference type="Pfam" id="PF04191">
    <property type="entry name" value="PEMT"/>
    <property type="match status" value="1"/>
</dbReference>
<keyword evidence="6" id="KW-1185">Reference proteome</keyword>
<comment type="subcellular location">
    <subcellularLocation>
        <location evidence="1">Endomembrane system</location>
        <topology evidence="1">Multi-pass membrane protein</topology>
    </subcellularLocation>
</comment>
<reference evidence="5 6" key="1">
    <citation type="submission" date="2020-02" db="EMBL/GenBank/DDBJ databases">
        <title>Genome sequence of strain AETb3-4.</title>
        <authorList>
            <person name="Gao J."/>
            <person name="Zhang X."/>
        </authorList>
    </citation>
    <scope>NUCLEOTIDE SEQUENCE [LARGE SCALE GENOMIC DNA]</scope>
    <source>
        <strain evidence="5 6">AETb3-4</strain>
    </source>
</reference>
<evidence type="ECO:0000313" key="5">
    <source>
        <dbReference type="EMBL" id="NVM96842.1"/>
    </source>
</evidence>